<dbReference type="GO" id="GO:0016757">
    <property type="term" value="F:glycosyltransferase activity"/>
    <property type="evidence" value="ECO:0007669"/>
    <property type="project" value="UniProtKB-KW"/>
</dbReference>
<dbReference type="Proteomes" id="UP000221020">
    <property type="component" value="Unassembled WGS sequence"/>
</dbReference>
<feature type="transmembrane region" description="Helical" evidence="4">
    <location>
        <begin position="382"/>
        <end position="400"/>
    </location>
</feature>
<dbReference type="EMBL" id="NVOR01000134">
    <property type="protein sequence ID" value="PED80104.1"/>
    <property type="molecule type" value="Genomic_DNA"/>
</dbReference>
<evidence type="ECO:0000256" key="1">
    <source>
        <dbReference type="ARBA" id="ARBA00006739"/>
    </source>
</evidence>
<keyword evidence="4" id="KW-0812">Transmembrane</keyword>
<keyword evidence="4" id="KW-0472">Membrane</keyword>
<sequence>MHTNKNRMLIGLCVLLAAVTVIYFTGMNNLSYAAKVILSILVAALIFFTQFQGILSLYQVTISLLGLFKNKKTYQVENNSASTRFAVLVCAHNEEKVIEQIVQNLKNVDYPKEQYDIHVICDNCTDETAQIVRENGVNAWERQDSQKRGKGYGLEWMFQNLFRLEKENKQVYDAVVILDADNIVSRNFLQVLNHKLVEEKYEAVQAYLDSKNPKDNWISKSYALSYWSTNRLYQLSRGKLGLSAQLGGTGMCFSMHILKEMGWGTQSLTEDLEFTAKYILATGKSVGWAHDAKIFDEKPTDFKVSFRQRVRWMQGHMDCMVRYSVPLLKKFMQTFNMNALDMFIYLIQPTRTMLSVNSIILFFVTYYELLPTSIMPYVLSPWIWLMIALSFYMLPVIALFQEKKVKSVIWTPIVYIFGFSWVPIIFLGFIKRKQKVWVHTPHSRVMDKDNMVKMEELT</sequence>
<name>A0AA91V8A7_9BACI</name>
<dbReference type="PANTHER" id="PTHR43630">
    <property type="entry name" value="POLY-BETA-1,6-N-ACETYL-D-GLUCOSAMINE SYNTHASE"/>
    <property type="match status" value="1"/>
</dbReference>
<dbReference type="AlphaFoldDB" id="A0AA91V8A7"/>
<gene>
    <name evidence="5" type="ORF">CON65_24450</name>
</gene>
<keyword evidence="4" id="KW-1133">Transmembrane helix</keyword>
<dbReference type="Gene3D" id="3.90.550.10">
    <property type="entry name" value="Spore Coat Polysaccharide Biosynthesis Protein SpsA, Chain A"/>
    <property type="match status" value="1"/>
</dbReference>
<dbReference type="RefSeq" id="WP_097894958.1">
    <property type="nucleotide sequence ID" value="NZ_NVOR01000134.1"/>
</dbReference>
<keyword evidence="3 5" id="KW-0808">Transferase</keyword>
<evidence type="ECO:0000256" key="4">
    <source>
        <dbReference type="SAM" id="Phobius"/>
    </source>
</evidence>
<evidence type="ECO:0000313" key="5">
    <source>
        <dbReference type="EMBL" id="PED80104.1"/>
    </source>
</evidence>
<feature type="transmembrane region" description="Helical" evidence="4">
    <location>
        <begin position="43"/>
        <end position="68"/>
    </location>
</feature>
<keyword evidence="2" id="KW-0328">Glycosyltransferase</keyword>
<dbReference type="SUPFAM" id="SSF53448">
    <property type="entry name" value="Nucleotide-diphospho-sugar transferases"/>
    <property type="match status" value="1"/>
</dbReference>
<feature type="transmembrane region" description="Helical" evidence="4">
    <location>
        <begin position="352"/>
        <end position="370"/>
    </location>
</feature>
<organism evidence="5 6">
    <name type="scientific">Bacillus pseudomycoides</name>
    <dbReference type="NCBI Taxonomy" id="64104"/>
    <lineage>
        <taxon>Bacteria</taxon>
        <taxon>Bacillati</taxon>
        <taxon>Bacillota</taxon>
        <taxon>Bacilli</taxon>
        <taxon>Bacillales</taxon>
        <taxon>Bacillaceae</taxon>
        <taxon>Bacillus</taxon>
        <taxon>Bacillus cereus group</taxon>
    </lineage>
</organism>
<accession>A0AA91V8A7</accession>
<evidence type="ECO:0000256" key="3">
    <source>
        <dbReference type="ARBA" id="ARBA00022679"/>
    </source>
</evidence>
<evidence type="ECO:0000256" key="2">
    <source>
        <dbReference type="ARBA" id="ARBA00022676"/>
    </source>
</evidence>
<dbReference type="InterPro" id="IPR029044">
    <property type="entry name" value="Nucleotide-diphossugar_trans"/>
</dbReference>
<comment type="similarity">
    <text evidence="1">Belongs to the glycosyltransferase 2 family.</text>
</comment>
<evidence type="ECO:0000313" key="6">
    <source>
        <dbReference type="Proteomes" id="UP000221020"/>
    </source>
</evidence>
<dbReference type="PANTHER" id="PTHR43630:SF1">
    <property type="entry name" value="POLY-BETA-1,6-N-ACETYL-D-GLUCOSAMINE SYNTHASE"/>
    <property type="match status" value="1"/>
</dbReference>
<feature type="transmembrane region" description="Helical" evidence="4">
    <location>
        <begin position="407"/>
        <end position="430"/>
    </location>
</feature>
<proteinExistence type="inferred from homology"/>
<dbReference type="CDD" id="cd06438">
    <property type="entry name" value="EpsO_like"/>
    <property type="match status" value="1"/>
</dbReference>
<reference evidence="5 6" key="1">
    <citation type="submission" date="2017-09" db="EMBL/GenBank/DDBJ databases">
        <title>Large-scale bioinformatics analysis of Bacillus genomes uncovers conserved roles of natural products in bacterial physiology.</title>
        <authorList>
            <consortium name="Agbiome Team Llc"/>
            <person name="Bleich R.M."/>
            <person name="Grubbs K.J."/>
            <person name="Santa Maria K.C."/>
            <person name="Allen S.E."/>
            <person name="Farag S."/>
            <person name="Shank E.A."/>
            <person name="Bowers A."/>
        </authorList>
    </citation>
    <scope>NUCLEOTIDE SEQUENCE [LARGE SCALE GENOMIC DNA]</scope>
    <source>
        <strain evidence="5 6">AFS092012</strain>
    </source>
</reference>
<dbReference type="Pfam" id="PF13641">
    <property type="entry name" value="Glyco_tranf_2_3"/>
    <property type="match status" value="1"/>
</dbReference>
<comment type="caution">
    <text evidence="5">The sequence shown here is derived from an EMBL/GenBank/DDBJ whole genome shotgun (WGS) entry which is preliminary data.</text>
</comment>
<protein>
    <submittedName>
        <fullName evidence="5">Glycosyl transferase</fullName>
    </submittedName>
</protein>